<dbReference type="AlphaFoldDB" id="A0A5B7IFH8"/>
<organism evidence="1 2">
    <name type="scientific">Portunus trituberculatus</name>
    <name type="common">Swimming crab</name>
    <name type="synonym">Neptunus trituberculatus</name>
    <dbReference type="NCBI Taxonomy" id="210409"/>
    <lineage>
        <taxon>Eukaryota</taxon>
        <taxon>Metazoa</taxon>
        <taxon>Ecdysozoa</taxon>
        <taxon>Arthropoda</taxon>
        <taxon>Crustacea</taxon>
        <taxon>Multicrustacea</taxon>
        <taxon>Malacostraca</taxon>
        <taxon>Eumalacostraca</taxon>
        <taxon>Eucarida</taxon>
        <taxon>Decapoda</taxon>
        <taxon>Pleocyemata</taxon>
        <taxon>Brachyura</taxon>
        <taxon>Eubrachyura</taxon>
        <taxon>Portunoidea</taxon>
        <taxon>Portunidae</taxon>
        <taxon>Portuninae</taxon>
        <taxon>Portunus</taxon>
    </lineage>
</organism>
<dbReference type="Proteomes" id="UP000324222">
    <property type="component" value="Unassembled WGS sequence"/>
</dbReference>
<gene>
    <name evidence="1" type="ORF">E2C01_075643</name>
</gene>
<proteinExistence type="predicted"/>
<dbReference type="EMBL" id="VSRR010055747">
    <property type="protein sequence ID" value="MPC81043.1"/>
    <property type="molecule type" value="Genomic_DNA"/>
</dbReference>
<keyword evidence="2" id="KW-1185">Reference proteome</keyword>
<comment type="caution">
    <text evidence="1">The sequence shown here is derived from an EMBL/GenBank/DDBJ whole genome shotgun (WGS) entry which is preliminary data.</text>
</comment>
<accession>A0A5B7IFH8</accession>
<evidence type="ECO:0000313" key="2">
    <source>
        <dbReference type="Proteomes" id="UP000324222"/>
    </source>
</evidence>
<reference evidence="1 2" key="1">
    <citation type="submission" date="2019-05" db="EMBL/GenBank/DDBJ databases">
        <title>Another draft genome of Portunus trituberculatus and its Hox gene families provides insights of decapod evolution.</title>
        <authorList>
            <person name="Jeong J.-H."/>
            <person name="Song I."/>
            <person name="Kim S."/>
            <person name="Choi T."/>
            <person name="Kim D."/>
            <person name="Ryu S."/>
            <person name="Kim W."/>
        </authorList>
    </citation>
    <scope>NUCLEOTIDE SEQUENCE [LARGE SCALE GENOMIC DNA]</scope>
    <source>
        <tissue evidence="1">Muscle</tissue>
    </source>
</reference>
<protein>
    <submittedName>
        <fullName evidence="1">Uncharacterized protein</fullName>
    </submittedName>
</protein>
<evidence type="ECO:0000313" key="1">
    <source>
        <dbReference type="EMBL" id="MPC81043.1"/>
    </source>
</evidence>
<sequence length="114" mass="12438">MPGQPLMSLHVPCSCLTPPQSLSPSMVTLRRELSPRSRLRQKQGRVSKRSGVWLERAGLVDGVLVFKGLAVPSSLPPRRITPNTATKHFWSSCGETECWCMPVEGLAVRGEGGI</sequence>
<name>A0A5B7IFH8_PORTR</name>